<dbReference type="EMBL" id="CAFBLX010000532">
    <property type="protein sequence ID" value="CAB4935218.1"/>
    <property type="molecule type" value="Genomic_DNA"/>
</dbReference>
<evidence type="ECO:0000259" key="4">
    <source>
        <dbReference type="Pfam" id="PF00150"/>
    </source>
</evidence>
<feature type="compositionally biased region" description="Low complexity" evidence="3">
    <location>
        <begin position="616"/>
        <end position="664"/>
    </location>
</feature>
<dbReference type="InterPro" id="IPR017853">
    <property type="entry name" value="GH"/>
</dbReference>
<evidence type="ECO:0000256" key="1">
    <source>
        <dbReference type="ARBA" id="ARBA00022801"/>
    </source>
</evidence>
<proteinExistence type="predicted"/>
<name>A0A6J7IVF3_9ZZZZ</name>
<feature type="compositionally biased region" description="Low complexity" evidence="3">
    <location>
        <begin position="547"/>
        <end position="556"/>
    </location>
</feature>
<gene>
    <name evidence="5" type="ORF">UFOPK3472_04322</name>
</gene>
<dbReference type="PANTHER" id="PTHR12631:SF10">
    <property type="entry name" value="BETA-XYLOSIDASE-LIKE PROTEIN-RELATED"/>
    <property type="match status" value="1"/>
</dbReference>
<accession>A0A6J7IVF3</accession>
<reference evidence="5" key="1">
    <citation type="submission" date="2020-05" db="EMBL/GenBank/DDBJ databases">
        <authorList>
            <person name="Chiriac C."/>
            <person name="Salcher M."/>
            <person name="Ghai R."/>
            <person name="Kavagutti S V."/>
        </authorList>
    </citation>
    <scope>NUCLEOTIDE SEQUENCE</scope>
</reference>
<dbReference type="InterPro" id="IPR051923">
    <property type="entry name" value="Glycosyl_Hydrolase_39"/>
</dbReference>
<feature type="compositionally biased region" description="Acidic residues" evidence="3">
    <location>
        <begin position="557"/>
        <end position="567"/>
    </location>
</feature>
<feature type="domain" description="Glycoside hydrolase family 5" evidence="4">
    <location>
        <begin position="73"/>
        <end position="327"/>
    </location>
</feature>
<dbReference type="InterPro" id="IPR001547">
    <property type="entry name" value="Glyco_hydro_5"/>
</dbReference>
<feature type="compositionally biased region" description="Low complexity" evidence="3">
    <location>
        <begin position="577"/>
        <end position="593"/>
    </location>
</feature>
<dbReference type="Gene3D" id="3.20.20.80">
    <property type="entry name" value="Glycosidases"/>
    <property type="match status" value="1"/>
</dbReference>
<keyword evidence="2" id="KW-0326">Glycosidase</keyword>
<sequence>MPTIRNLYDKGKQGMAKSKERLLRRIATRSVLAALPVAIASAYASGLFIEPPRLAEAKFQTVAEISTTPSTVGIATSPLYGQPKAAIEKQLDDMLAIGVTNIRVFVPWGLVEPIDNFYNWSSIDDIMTAAAARNMGVLAEVNGTPVWGVANGPNLPFGSGVPNANLFKDFMSAFATRYKGTVSAYEIWNEPNYFQFLNPIDPVAYANLLKAVYPVLKAIDPTATVVAGAVGATQTFAGLTMSPVEFVQKMLAAGAADFFDALSVHPYGDQIKYSGSCPSCPATVLTPRQQVEAIMALVTGKKVWITEYGVATGPAGVSEAQQAAWIKDLLDHWQTYDPDVVGPVFLHTVRDFLVNPQNPADLENFFGLWDILGNPKDAAQMLKDWIAAHPPGTTTPPPVTGTPTNPLAQFFAAMAQIAQSFQSAIANLFNPGGFIQGFVNAISNLFGFLRPAAPAATVATLALTEPEPTVASKLAATVEQEGDATVVADEGVDTVSAEPTTEPVAETPNAVEPVVAELDPVPVEAPAVVEVSVPEVSLPEVVAPEVAVPDVTAEEPAPVDEEPDEPTSVDGSEGKPSTESATSTKSGAGSSTTKADDSDSTNDSTTSSTKSDDSDSTSASKTSVSKTEAKTTKSTTDSGANKTKAGSTSSAGSSSDSSSSGSDD</sequence>
<feature type="region of interest" description="Disordered" evidence="3">
    <location>
        <begin position="547"/>
        <end position="664"/>
    </location>
</feature>
<organism evidence="5">
    <name type="scientific">freshwater metagenome</name>
    <dbReference type="NCBI Taxonomy" id="449393"/>
    <lineage>
        <taxon>unclassified sequences</taxon>
        <taxon>metagenomes</taxon>
        <taxon>ecological metagenomes</taxon>
    </lineage>
</organism>
<evidence type="ECO:0000256" key="2">
    <source>
        <dbReference type="ARBA" id="ARBA00023295"/>
    </source>
</evidence>
<keyword evidence="1" id="KW-0378">Hydrolase</keyword>
<evidence type="ECO:0000256" key="3">
    <source>
        <dbReference type="SAM" id="MobiDB-lite"/>
    </source>
</evidence>
<dbReference type="PANTHER" id="PTHR12631">
    <property type="entry name" value="ALPHA-L-IDURONIDASE"/>
    <property type="match status" value="1"/>
</dbReference>
<dbReference type="GO" id="GO:0000272">
    <property type="term" value="P:polysaccharide catabolic process"/>
    <property type="evidence" value="ECO:0007669"/>
    <property type="project" value="InterPro"/>
</dbReference>
<dbReference type="SUPFAM" id="SSF51445">
    <property type="entry name" value="(Trans)glycosidases"/>
    <property type="match status" value="1"/>
</dbReference>
<dbReference type="Pfam" id="PF00150">
    <property type="entry name" value="Cellulase"/>
    <property type="match status" value="1"/>
</dbReference>
<dbReference type="GO" id="GO:0004553">
    <property type="term" value="F:hydrolase activity, hydrolyzing O-glycosyl compounds"/>
    <property type="evidence" value="ECO:0007669"/>
    <property type="project" value="InterPro"/>
</dbReference>
<dbReference type="AlphaFoldDB" id="A0A6J7IVF3"/>
<protein>
    <submittedName>
        <fullName evidence="5">Unannotated protein</fullName>
    </submittedName>
</protein>
<evidence type="ECO:0000313" key="5">
    <source>
        <dbReference type="EMBL" id="CAB4935218.1"/>
    </source>
</evidence>